<sequence>MPIPEAGEYSEKTKKGIDHQLDFGDPIVTHQSHTSKYRSVPIGDPFIVFCFKYRPLSVLPALDIAPSPLRPAQRTTESTVIDLTSDGDESETDSKELEALKARIQIIEGKWKRREGASKYRKKIKLEPVKTENLLDSLLI</sequence>
<accession>A0A9P7W506</accession>
<name>A0A9P7W506_9AGAR</name>
<organism evidence="3 4">
    <name type="scientific">Guyanagaster necrorhizus</name>
    <dbReference type="NCBI Taxonomy" id="856835"/>
    <lineage>
        <taxon>Eukaryota</taxon>
        <taxon>Fungi</taxon>
        <taxon>Dikarya</taxon>
        <taxon>Basidiomycota</taxon>
        <taxon>Agaricomycotina</taxon>
        <taxon>Agaricomycetes</taxon>
        <taxon>Agaricomycetidae</taxon>
        <taxon>Agaricales</taxon>
        <taxon>Marasmiineae</taxon>
        <taxon>Physalacriaceae</taxon>
        <taxon>Guyanagaster</taxon>
    </lineage>
</organism>
<evidence type="ECO:0000313" key="4">
    <source>
        <dbReference type="Proteomes" id="UP000812287"/>
    </source>
</evidence>
<feature type="region of interest" description="Disordered" evidence="1">
    <location>
        <begin position="67"/>
        <end position="95"/>
    </location>
</feature>
<evidence type="ECO:0000256" key="1">
    <source>
        <dbReference type="SAM" id="MobiDB-lite"/>
    </source>
</evidence>
<proteinExistence type="predicted"/>
<comment type="caution">
    <text evidence="3">The sequence shown here is derived from an EMBL/GenBank/DDBJ whole genome shotgun (WGS) entry which is preliminary data.</text>
</comment>
<dbReference type="Proteomes" id="UP000812287">
    <property type="component" value="Unassembled WGS sequence"/>
</dbReference>
<dbReference type="AlphaFoldDB" id="A0A9P7W506"/>
<dbReference type="EMBL" id="MU250525">
    <property type="protein sequence ID" value="KAG7451421.1"/>
    <property type="molecule type" value="Genomic_DNA"/>
</dbReference>
<dbReference type="RefSeq" id="XP_043044921.1">
    <property type="nucleotide sequence ID" value="XM_043180847.1"/>
</dbReference>
<dbReference type="InterPro" id="IPR057678">
    <property type="entry name" value="DUF7918"/>
</dbReference>
<keyword evidence="4" id="KW-1185">Reference proteome</keyword>
<dbReference type="GeneID" id="66103143"/>
<protein>
    <recommendedName>
        <fullName evidence="2">DUF7918 domain-containing protein</fullName>
    </recommendedName>
</protein>
<feature type="domain" description="DUF7918" evidence="2">
    <location>
        <begin position="4"/>
        <end position="66"/>
    </location>
</feature>
<dbReference type="Pfam" id="PF25534">
    <property type="entry name" value="DUF7918"/>
    <property type="match status" value="1"/>
</dbReference>
<evidence type="ECO:0000313" key="3">
    <source>
        <dbReference type="EMBL" id="KAG7451421.1"/>
    </source>
</evidence>
<reference evidence="3" key="1">
    <citation type="submission" date="2020-11" db="EMBL/GenBank/DDBJ databases">
        <title>Adaptations for nitrogen fixation in a non-lichenized fungal sporocarp promotes dispersal by wood-feeding termites.</title>
        <authorList>
            <consortium name="DOE Joint Genome Institute"/>
            <person name="Koch R.A."/>
            <person name="Yoon G."/>
            <person name="Arayal U."/>
            <person name="Lail K."/>
            <person name="Amirebrahimi M."/>
            <person name="Labutti K."/>
            <person name="Lipzen A."/>
            <person name="Riley R."/>
            <person name="Barry K."/>
            <person name="Henrissat B."/>
            <person name="Grigoriev I.V."/>
            <person name="Herr J.R."/>
            <person name="Aime M.C."/>
        </authorList>
    </citation>
    <scope>NUCLEOTIDE SEQUENCE</scope>
    <source>
        <strain evidence="3">MCA 3950</strain>
    </source>
</reference>
<gene>
    <name evidence="3" type="ORF">BT62DRAFT_422555</name>
</gene>
<evidence type="ECO:0000259" key="2">
    <source>
        <dbReference type="Pfam" id="PF25534"/>
    </source>
</evidence>
<dbReference type="OrthoDB" id="3364132at2759"/>
<feature type="compositionally biased region" description="Polar residues" evidence="1">
    <location>
        <begin position="73"/>
        <end position="82"/>
    </location>
</feature>